<dbReference type="InterPro" id="IPR050361">
    <property type="entry name" value="MPP/UQCRC_Complex"/>
</dbReference>
<sequence length="555" mass="60683">MVSTFSTVNAIAAVLLAENSVAHKQANGRRRRDSPSYTLGKPLSSFYEGPAMSHLSRIGKTCHGSHILPRVASSIRNSRLYSMAAVPLSETPKREWKPIERKQPQPAQITRLENGMTVASIEDYSSTTRIALYVNAGSRYERFNTLGASHVMKICAFLANKENSALKITREAELLGANLQAKNTREHLIISSDFLRDRVQPVLSIIASTVKDPCFYRWEVNDRKDHLFTDLAAKDTDIHAGHYQCDFTTFTPNFETIARCVRLVMVLILQLFISGIMEAVHQVAYRGPLANSIYCPSFRANSLFSDVLQSFAQECFTGPAMTLVGLGVNHDEFVQIASSSFEGISAKRPGEKQKSFYVGGDARWWADSPLVNAAVVTEGVGLEDKDILAAGLLTRILGGSPLIKYGNNTETSRLSKSVSEATTSPYTVSSLNINYSDSGLLGSYVIANAADIDKVLKAIVNQYRSVAEKGISNDELTRAKNQLKAYAAMSYENPASIMQDLAVQAGYTGSYKSPVDVLNEVDKASVEDVVKVAKRLFSAPLTLVASGNIEKVPAL</sequence>
<feature type="domain" description="Peptidase M16 C-terminal" evidence="2">
    <location>
        <begin position="306"/>
        <end position="483"/>
    </location>
</feature>
<evidence type="ECO:0008006" key="5">
    <source>
        <dbReference type="Google" id="ProtNLM"/>
    </source>
</evidence>
<dbReference type="InterPro" id="IPR011765">
    <property type="entry name" value="Pept_M16_N"/>
</dbReference>
<dbReference type="SUPFAM" id="SSF63411">
    <property type="entry name" value="LuxS/MPP-like metallohydrolase"/>
    <property type="match status" value="2"/>
</dbReference>
<dbReference type="EMBL" id="DS985242">
    <property type="protein sequence ID" value="EDV27699.1"/>
    <property type="molecule type" value="Genomic_DNA"/>
</dbReference>
<proteinExistence type="predicted"/>
<dbReference type="PhylomeDB" id="B3RPU3"/>
<dbReference type="GeneID" id="6751295"/>
<dbReference type="InterPro" id="IPR011249">
    <property type="entry name" value="Metalloenz_LuxS/M16"/>
</dbReference>
<accession>B3RPU3</accession>
<feature type="domain" description="Peptidase M16 N-terminal" evidence="1">
    <location>
        <begin position="118"/>
        <end position="232"/>
    </location>
</feature>
<dbReference type="OrthoDB" id="6369905at2759"/>
<dbReference type="KEGG" id="tad:TRIADDRAFT_53663"/>
<reference evidence="3 4" key="1">
    <citation type="journal article" date="2008" name="Nature">
        <title>The Trichoplax genome and the nature of placozoans.</title>
        <authorList>
            <person name="Srivastava M."/>
            <person name="Begovic E."/>
            <person name="Chapman J."/>
            <person name="Putnam N.H."/>
            <person name="Hellsten U."/>
            <person name="Kawashima T."/>
            <person name="Kuo A."/>
            <person name="Mitros T."/>
            <person name="Salamov A."/>
            <person name="Carpenter M.L."/>
            <person name="Signorovitch A.Y."/>
            <person name="Moreno M.A."/>
            <person name="Kamm K."/>
            <person name="Grimwood J."/>
            <person name="Schmutz J."/>
            <person name="Shapiro H."/>
            <person name="Grigoriev I.V."/>
            <person name="Buss L.W."/>
            <person name="Schierwater B."/>
            <person name="Dellaporta S.L."/>
            <person name="Rokhsar D.S."/>
        </authorList>
    </citation>
    <scope>NUCLEOTIDE SEQUENCE [LARGE SCALE GENOMIC DNA]</scope>
    <source>
        <strain evidence="3 4">Grell-BS-1999</strain>
    </source>
</reference>
<dbReference type="eggNOG" id="KOG2583">
    <property type="taxonomic scope" value="Eukaryota"/>
</dbReference>
<dbReference type="PANTHER" id="PTHR11851">
    <property type="entry name" value="METALLOPROTEASE"/>
    <property type="match status" value="1"/>
</dbReference>
<dbReference type="FunFam" id="3.30.830.10:FF:000039">
    <property type="entry name" value="Ubiquinol-cytochrome c reductase core subunit 2"/>
    <property type="match status" value="1"/>
</dbReference>
<evidence type="ECO:0000259" key="2">
    <source>
        <dbReference type="Pfam" id="PF05193"/>
    </source>
</evidence>
<organism evidence="3 4">
    <name type="scientific">Trichoplax adhaerens</name>
    <name type="common">Trichoplax reptans</name>
    <dbReference type="NCBI Taxonomy" id="10228"/>
    <lineage>
        <taxon>Eukaryota</taxon>
        <taxon>Metazoa</taxon>
        <taxon>Placozoa</taxon>
        <taxon>Uniplacotomia</taxon>
        <taxon>Trichoplacea</taxon>
        <taxon>Trichoplacidae</taxon>
        <taxon>Trichoplax</taxon>
    </lineage>
</organism>
<dbReference type="GO" id="GO:0005739">
    <property type="term" value="C:mitochondrion"/>
    <property type="evidence" value="ECO:0000318"/>
    <property type="project" value="GO_Central"/>
</dbReference>
<dbReference type="Pfam" id="PF05193">
    <property type="entry name" value="Peptidase_M16_C"/>
    <property type="match status" value="1"/>
</dbReference>
<dbReference type="Pfam" id="PF00675">
    <property type="entry name" value="Peptidase_M16"/>
    <property type="match status" value="1"/>
</dbReference>
<dbReference type="FunCoup" id="B3RPU3">
    <property type="interactions" value="1287"/>
</dbReference>
<dbReference type="STRING" id="10228.B3RPU3"/>
<evidence type="ECO:0000313" key="4">
    <source>
        <dbReference type="Proteomes" id="UP000009022"/>
    </source>
</evidence>
<dbReference type="Gene3D" id="3.30.830.10">
    <property type="entry name" value="Metalloenzyme, LuxS/M16 peptidase-like"/>
    <property type="match status" value="2"/>
</dbReference>
<dbReference type="InterPro" id="IPR007863">
    <property type="entry name" value="Peptidase_M16_C"/>
</dbReference>
<evidence type="ECO:0000313" key="3">
    <source>
        <dbReference type="EMBL" id="EDV27699.1"/>
    </source>
</evidence>
<dbReference type="GO" id="GO:0046872">
    <property type="term" value="F:metal ion binding"/>
    <property type="evidence" value="ECO:0007669"/>
    <property type="project" value="InterPro"/>
</dbReference>
<dbReference type="HOGENOM" id="CLU_009902_0_0_1"/>
<dbReference type="RefSeq" id="XP_002109533.1">
    <property type="nucleotide sequence ID" value="XM_002109497.1"/>
</dbReference>
<gene>
    <name evidence="3" type="ORF">TRIADDRAFT_53663</name>
</gene>
<protein>
    <recommendedName>
        <fullName evidence="5">Peptidase M16 N-terminal domain-containing protein</fullName>
    </recommendedName>
</protein>
<dbReference type="InParanoid" id="B3RPU3"/>
<dbReference type="CTD" id="6751295"/>
<dbReference type="Proteomes" id="UP000009022">
    <property type="component" value="Unassembled WGS sequence"/>
</dbReference>
<keyword evidence="4" id="KW-1185">Reference proteome</keyword>
<dbReference type="PANTHER" id="PTHR11851:SF226">
    <property type="entry name" value="CYTOCHROME B-C1 COMPLEX SUBUNIT 2, MITOCHONDRIAL"/>
    <property type="match status" value="1"/>
</dbReference>
<evidence type="ECO:0000259" key="1">
    <source>
        <dbReference type="Pfam" id="PF00675"/>
    </source>
</evidence>
<name>B3RPU3_TRIAD</name>
<dbReference type="AlphaFoldDB" id="B3RPU3"/>
<dbReference type="OMA" id="RYQPANK"/>